<gene>
    <name evidence="1" type="ORF">J512_3074</name>
</gene>
<protein>
    <submittedName>
        <fullName evidence="1">Uncharacterized protein</fullName>
    </submittedName>
</protein>
<proteinExistence type="predicted"/>
<organism evidence="1 2">
    <name type="scientific">Acinetobacter baumannii (strain 1295743)</name>
    <dbReference type="NCBI Taxonomy" id="1310613"/>
    <lineage>
        <taxon>Bacteria</taxon>
        <taxon>Pseudomonadati</taxon>
        <taxon>Pseudomonadota</taxon>
        <taxon>Gammaproteobacteria</taxon>
        <taxon>Moraxellales</taxon>
        <taxon>Moraxellaceae</taxon>
        <taxon>Acinetobacter</taxon>
        <taxon>Acinetobacter calcoaceticus/baumannii complex</taxon>
    </lineage>
</organism>
<evidence type="ECO:0000313" key="2">
    <source>
        <dbReference type="Proteomes" id="UP000020595"/>
    </source>
</evidence>
<dbReference type="AlphaFoldDB" id="A0A009I1Z5"/>
<dbReference type="Proteomes" id="UP000020595">
    <property type="component" value="Unassembled WGS sequence"/>
</dbReference>
<reference evidence="1 2" key="1">
    <citation type="submission" date="2014-02" db="EMBL/GenBank/DDBJ databases">
        <title>Comparative genomics and transcriptomics to identify genetic mechanisms underlying the emergence of carbapenem resistant Acinetobacter baumannii (CRAb).</title>
        <authorList>
            <person name="Harris A.D."/>
            <person name="Johnson K.J."/>
            <person name="George J."/>
            <person name="Shefchek K."/>
            <person name="Daugherty S.C."/>
            <person name="Parankush S."/>
            <person name="Sadzewicz L."/>
            <person name="Tallon L."/>
            <person name="Sengamalay N."/>
            <person name="Hazen T.H."/>
            <person name="Rasko D.A."/>
        </authorList>
    </citation>
    <scope>NUCLEOTIDE SEQUENCE [LARGE SCALE GENOMIC DNA]</scope>
    <source>
        <strain evidence="1 2">1295743</strain>
    </source>
</reference>
<name>A0A009I1Z5_ACIB9</name>
<dbReference type="EMBL" id="JEWH01000047">
    <property type="protein sequence ID" value="EXB04531.1"/>
    <property type="molecule type" value="Genomic_DNA"/>
</dbReference>
<evidence type="ECO:0000313" key="1">
    <source>
        <dbReference type="EMBL" id="EXB04531.1"/>
    </source>
</evidence>
<comment type="caution">
    <text evidence="1">The sequence shown here is derived from an EMBL/GenBank/DDBJ whole genome shotgun (WGS) entry which is preliminary data.</text>
</comment>
<sequence length="42" mass="4687">MFILRFAKALVPLSCSGGVFYTYTKPKLPICLKPYFATTVVT</sequence>
<accession>A0A009I1Z5</accession>